<dbReference type="AlphaFoldDB" id="A0A6B0TXX5"/>
<evidence type="ECO:0000313" key="3">
    <source>
        <dbReference type="EMBL" id="MXU82791.1"/>
    </source>
</evidence>
<keyword evidence="1" id="KW-1133">Transmembrane helix</keyword>
<evidence type="ECO:0008006" key="4">
    <source>
        <dbReference type="Google" id="ProtNLM"/>
    </source>
</evidence>
<keyword evidence="2" id="KW-0732">Signal</keyword>
<keyword evidence="1" id="KW-0812">Transmembrane</keyword>
<accession>A0A6B0TXX5</accession>
<organism evidence="3">
    <name type="scientific">Ixodes ricinus</name>
    <name type="common">Common tick</name>
    <name type="synonym">Acarus ricinus</name>
    <dbReference type="NCBI Taxonomy" id="34613"/>
    <lineage>
        <taxon>Eukaryota</taxon>
        <taxon>Metazoa</taxon>
        <taxon>Ecdysozoa</taxon>
        <taxon>Arthropoda</taxon>
        <taxon>Chelicerata</taxon>
        <taxon>Arachnida</taxon>
        <taxon>Acari</taxon>
        <taxon>Parasitiformes</taxon>
        <taxon>Ixodida</taxon>
        <taxon>Ixodoidea</taxon>
        <taxon>Ixodidae</taxon>
        <taxon>Ixodinae</taxon>
        <taxon>Ixodes</taxon>
    </lineage>
</organism>
<keyword evidence="1" id="KW-0472">Membrane</keyword>
<sequence>MRAMLSFRSVFSLHLPLLCVVLCSPIKRRKETFFSLPHLDFIKLLSYVFAITALFFFKHPASPPFLLLLSS</sequence>
<evidence type="ECO:0000256" key="1">
    <source>
        <dbReference type="SAM" id="Phobius"/>
    </source>
</evidence>
<dbReference type="EMBL" id="GIFC01000708">
    <property type="protein sequence ID" value="MXU82791.1"/>
    <property type="molecule type" value="Transcribed_RNA"/>
</dbReference>
<feature type="chain" id="PRO_5025629534" description="Secreted protein" evidence="2">
    <location>
        <begin position="24"/>
        <end position="71"/>
    </location>
</feature>
<evidence type="ECO:0000256" key="2">
    <source>
        <dbReference type="SAM" id="SignalP"/>
    </source>
</evidence>
<name>A0A6B0TXX5_IXORI</name>
<feature type="signal peptide" evidence="2">
    <location>
        <begin position="1"/>
        <end position="23"/>
    </location>
</feature>
<proteinExistence type="predicted"/>
<reference evidence="3" key="1">
    <citation type="submission" date="2019-12" db="EMBL/GenBank/DDBJ databases">
        <title>An insight into the sialome of adult female Ixodes ricinus ticks feeding for 6 days.</title>
        <authorList>
            <person name="Perner J."/>
            <person name="Ribeiro J.M.C."/>
        </authorList>
    </citation>
    <scope>NUCLEOTIDE SEQUENCE</scope>
    <source>
        <strain evidence="3">Semi-engorged</strain>
        <tissue evidence="3">Salivary glands</tissue>
    </source>
</reference>
<feature type="transmembrane region" description="Helical" evidence="1">
    <location>
        <begin position="39"/>
        <end position="57"/>
    </location>
</feature>
<protein>
    <recommendedName>
        <fullName evidence="4">Secreted protein</fullName>
    </recommendedName>
</protein>